<sequence>MPWALERSGILEAAVQTTGLEDVLFRVLEQANEALLQHKTLHSRLDLVIEEYKSIQIEYAMFLLIYRAFGRIHSLMDDSPIDLVSDEEEDLSIIEKQS</sequence>
<name>A0A448X8C3_9PLAT</name>
<dbReference type="Proteomes" id="UP000784294">
    <property type="component" value="Unassembled WGS sequence"/>
</dbReference>
<dbReference type="EMBL" id="CAAALY010113279">
    <property type="protein sequence ID" value="VEL30560.1"/>
    <property type="molecule type" value="Genomic_DNA"/>
</dbReference>
<evidence type="ECO:0000313" key="2">
    <source>
        <dbReference type="Proteomes" id="UP000784294"/>
    </source>
</evidence>
<reference evidence="1" key="1">
    <citation type="submission" date="2018-11" db="EMBL/GenBank/DDBJ databases">
        <authorList>
            <consortium name="Pathogen Informatics"/>
        </authorList>
    </citation>
    <scope>NUCLEOTIDE SEQUENCE</scope>
</reference>
<protein>
    <submittedName>
        <fullName evidence="1">Uncharacterized protein</fullName>
    </submittedName>
</protein>
<keyword evidence="2" id="KW-1185">Reference proteome</keyword>
<gene>
    <name evidence="1" type="ORF">PXEA_LOCUS24000</name>
</gene>
<evidence type="ECO:0000313" key="1">
    <source>
        <dbReference type="EMBL" id="VEL30560.1"/>
    </source>
</evidence>
<dbReference type="AlphaFoldDB" id="A0A448X8C3"/>
<proteinExistence type="predicted"/>
<accession>A0A448X8C3</accession>
<organism evidence="1 2">
    <name type="scientific">Protopolystoma xenopodis</name>
    <dbReference type="NCBI Taxonomy" id="117903"/>
    <lineage>
        <taxon>Eukaryota</taxon>
        <taxon>Metazoa</taxon>
        <taxon>Spiralia</taxon>
        <taxon>Lophotrochozoa</taxon>
        <taxon>Platyhelminthes</taxon>
        <taxon>Monogenea</taxon>
        <taxon>Polyopisthocotylea</taxon>
        <taxon>Polystomatidea</taxon>
        <taxon>Polystomatidae</taxon>
        <taxon>Protopolystoma</taxon>
    </lineage>
</organism>
<comment type="caution">
    <text evidence="1">The sequence shown here is derived from an EMBL/GenBank/DDBJ whole genome shotgun (WGS) entry which is preliminary data.</text>
</comment>